<feature type="active site" description="Phosphocysteine intermediate" evidence="11">
    <location>
        <position position="443"/>
    </location>
</feature>
<dbReference type="GO" id="GO:0052629">
    <property type="term" value="F:phosphatidylinositol-3,5-bisphosphate 3-phosphatase activity"/>
    <property type="evidence" value="ECO:0007669"/>
    <property type="project" value="UniProtKB-EC"/>
</dbReference>
<proteinExistence type="inferred from homology"/>
<dbReference type="GO" id="GO:0061952">
    <property type="term" value="P:midbody abscission"/>
    <property type="evidence" value="ECO:0007669"/>
    <property type="project" value="UniProtKB-ARBA"/>
</dbReference>
<keyword evidence="6" id="KW-0378">Hydrolase</keyword>
<dbReference type="InterPro" id="IPR016130">
    <property type="entry name" value="Tyr_Pase_AS"/>
</dbReference>
<feature type="region of interest" description="Disordered" evidence="14">
    <location>
        <begin position="767"/>
        <end position="863"/>
    </location>
</feature>
<dbReference type="PROSITE" id="PS50056">
    <property type="entry name" value="TYR_PHOSPHATASE_2"/>
    <property type="match status" value="1"/>
</dbReference>
<dbReference type="SMART" id="SM00064">
    <property type="entry name" value="FYVE"/>
    <property type="match status" value="1"/>
</dbReference>
<dbReference type="InterPro" id="IPR029021">
    <property type="entry name" value="Prot-tyrosine_phosphatase-like"/>
</dbReference>
<dbReference type="GO" id="GO:0046856">
    <property type="term" value="P:phosphatidylinositol dephosphorylation"/>
    <property type="evidence" value="ECO:0007669"/>
    <property type="project" value="UniProtKB-ARBA"/>
</dbReference>
<reference evidence="18 19" key="1">
    <citation type="journal article" date="2018" name="Sci. Rep.">
        <title>Comparative analysis of the Pocillopora damicornis genome highlights role of immune system in coral evolution.</title>
        <authorList>
            <person name="Cunning R."/>
            <person name="Bay R.A."/>
            <person name="Gillette P."/>
            <person name="Baker A.C."/>
            <person name="Traylor-Knowles N."/>
        </authorList>
    </citation>
    <scope>NUCLEOTIDE SEQUENCE [LARGE SCALE GENOMIC DNA]</scope>
    <source>
        <strain evidence="18">RSMAS</strain>
        <tissue evidence="18">Whole animal</tissue>
    </source>
</reference>
<evidence type="ECO:0000256" key="7">
    <source>
        <dbReference type="ARBA" id="ARBA00022833"/>
    </source>
</evidence>
<dbReference type="PROSITE" id="PS00383">
    <property type="entry name" value="TYR_PHOSPHATASE_1"/>
    <property type="match status" value="1"/>
</dbReference>
<evidence type="ECO:0000256" key="14">
    <source>
        <dbReference type="SAM" id="MobiDB-lite"/>
    </source>
</evidence>
<gene>
    <name evidence="18" type="ORF">pdam_00021968</name>
</gene>
<dbReference type="GO" id="GO:0046474">
    <property type="term" value="P:glycerophospholipid biosynthetic process"/>
    <property type="evidence" value="ECO:0007669"/>
    <property type="project" value="UniProtKB-ARBA"/>
</dbReference>
<keyword evidence="8" id="KW-0443">Lipid metabolism</keyword>
<feature type="domain" description="Myotubularin phosphatase" evidence="17">
    <location>
        <begin position="174"/>
        <end position="605"/>
    </location>
</feature>
<feature type="binding site" evidence="12">
    <location>
        <begin position="443"/>
        <end position="449"/>
    </location>
    <ligand>
        <name>substrate</name>
    </ligand>
</feature>
<dbReference type="SUPFAM" id="SSF50729">
    <property type="entry name" value="PH domain-like"/>
    <property type="match status" value="1"/>
</dbReference>
<dbReference type="Gene3D" id="3.90.190.10">
    <property type="entry name" value="Protein tyrosine phosphatase superfamily"/>
    <property type="match status" value="1"/>
</dbReference>
<accession>A0A3M6UTE8</accession>
<dbReference type="InterPro" id="IPR046978">
    <property type="entry name" value="MTMR4_FYVE"/>
</dbReference>
<feature type="region of interest" description="Disordered" evidence="14">
    <location>
        <begin position="943"/>
        <end position="962"/>
    </location>
</feature>
<keyword evidence="5 13" id="KW-0863">Zinc-finger</keyword>
<evidence type="ECO:0000259" key="15">
    <source>
        <dbReference type="PROSITE" id="PS50056"/>
    </source>
</evidence>
<evidence type="ECO:0000256" key="12">
    <source>
        <dbReference type="PIRSR" id="PIRSR630564-2"/>
    </source>
</evidence>
<feature type="domain" description="FYVE-type" evidence="16">
    <location>
        <begin position="980"/>
        <end position="1040"/>
    </location>
</feature>
<evidence type="ECO:0000313" key="19">
    <source>
        <dbReference type="Proteomes" id="UP000275408"/>
    </source>
</evidence>
<dbReference type="GO" id="GO:0012505">
    <property type="term" value="C:endomembrane system"/>
    <property type="evidence" value="ECO:0007669"/>
    <property type="project" value="UniProtKB-SubCell"/>
</dbReference>
<dbReference type="OrthoDB" id="271628at2759"/>
<keyword evidence="7" id="KW-0862">Zinc</keyword>
<dbReference type="SUPFAM" id="SSF52799">
    <property type="entry name" value="(Phosphotyrosine protein) phosphatases II"/>
    <property type="match status" value="1"/>
</dbReference>
<dbReference type="Gene3D" id="3.30.40.10">
    <property type="entry name" value="Zinc/RING finger domain, C3HC4 (zinc finger)"/>
    <property type="match status" value="1"/>
</dbReference>
<dbReference type="GO" id="GO:0019903">
    <property type="term" value="F:protein phosphatase binding"/>
    <property type="evidence" value="ECO:0007669"/>
    <property type="project" value="TreeGrafter"/>
</dbReference>
<comment type="subcellular location">
    <subcellularLocation>
        <location evidence="1">Endomembrane system</location>
        <topology evidence="1">Peripheral membrane protein</topology>
    </subcellularLocation>
</comment>
<dbReference type="PANTHER" id="PTHR10807">
    <property type="entry name" value="MYOTUBULARIN-RELATED"/>
    <property type="match status" value="1"/>
</dbReference>
<evidence type="ECO:0000256" key="13">
    <source>
        <dbReference type="PROSITE-ProRule" id="PRU00091"/>
    </source>
</evidence>
<evidence type="ECO:0000256" key="4">
    <source>
        <dbReference type="ARBA" id="ARBA00022723"/>
    </source>
</evidence>
<evidence type="ECO:0000313" key="18">
    <source>
        <dbReference type="EMBL" id="RMX56910.1"/>
    </source>
</evidence>
<dbReference type="InterPro" id="IPR003595">
    <property type="entry name" value="Tyr_Pase_cat"/>
</dbReference>
<feature type="compositionally biased region" description="Polar residues" evidence="14">
    <location>
        <begin position="775"/>
        <end position="786"/>
    </location>
</feature>
<dbReference type="SMART" id="SM00404">
    <property type="entry name" value="PTPc_motif"/>
    <property type="match status" value="1"/>
</dbReference>
<keyword evidence="9" id="KW-0472">Membrane</keyword>
<dbReference type="PROSITE" id="PS51339">
    <property type="entry name" value="PPASE_MYOTUBULARIN"/>
    <property type="match status" value="1"/>
</dbReference>
<feature type="binding site" evidence="12">
    <location>
        <begin position="381"/>
        <end position="382"/>
    </location>
    <ligand>
        <name>substrate</name>
    </ligand>
</feature>
<comment type="caution">
    <text evidence="18">The sequence shown here is derived from an EMBL/GenBank/DDBJ whole genome shotgun (WGS) entry which is preliminary data.</text>
</comment>
<organism evidence="18 19">
    <name type="scientific">Pocillopora damicornis</name>
    <name type="common">Cauliflower coral</name>
    <name type="synonym">Millepora damicornis</name>
    <dbReference type="NCBI Taxonomy" id="46731"/>
    <lineage>
        <taxon>Eukaryota</taxon>
        <taxon>Metazoa</taxon>
        <taxon>Cnidaria</taxon>
        <taxon>Anthozoa</taxon>
        <taxon>Hexacorallia</taxon>
        <taxon>Scleractinia</taxon>
        <taxon>Astrocoeniina</taxon>
        <taxon>Pocilloporidae</taxon>
        <taxon>Pocillopora</taxon>
    </lineage>
</organism>
<sequence>MNQPRTVDVVRFPGRTLKEMAAQAEQPSSMVYVQASELFPKKTLASEDAAQIPFPELCGESVEYLEKTSGALLTLSNFRLFIRFKDSFVNIPLRLIESLEMKDLFWMDVNCKDARSYRILFDNSEQCTNWYNRLSKFICPVSRLEDLFAFAFYAWCLDYNSAEKDEFTSFCEQDEVQYSFMSEVKRMGFDIDAWRITDINSNFELCSTYPKLHIVPAMITDKDMEAVAKFRTSHRFPSVVWRHMTNGAVIARCSQPEVGWFGWRSQEDENLLHALGKACATDSVSASLKKQLIKEMGVKNHHTNGHTDAIPNGDVVYDSTGDDNDDKGKDVAANSVIEQRKVLIVDARAYTAAVVNRAKGGGCECEEYYPGCEVLFMNLANIHAIRKSFQSLRTLCSGPRDNPNWWSSLEKTNWLHHISLLLKATNTVVNAIHKEQRPVVVHCSDGWDRTAQIVALAELMLDPYYRTIEGFQVLVTREWLEFGHRFADRCGHGHNHDENQRCPVFLQWLDCVHQLTRQFPCSFEFNETFLVKLAHHAYSCLFGTFLCNSENERLKGNIPRRTFPVWSFLNWRRKEFKNYLYSSLSGQVLQASHEPRSLQLWSTVYTAFPTPYAESGMENGDTSDYGDSVSSACITPISPIFPSSIEQDERLLSTTHISESKSDESLVCKDCFENQQGLQKDSNEFGSVDKDVNSKSCHNCRTTLSQNLSESKSTTKEISDSESCNSKSMYLSTTDSCAAGVVSCEDSVSEIENSMSSSTATVILEPNDEAISGKGENSSSEKFSTSETDEEVFPADEINSVGDMQPQESHESKHLTADHSKCAADTSCGGERKDCTETVLPSSSSSSQSTLTNSFHEMSPSAKTSRQGLSELFTGYLDVDGLTHIADPVQDRLWQIEVAHQANIESLRRKVLDAQRGRAAVGERGACPSGQTSDLADEVCSLPESNVSGDQRPPSLGSTDEGSWIQVDENEAQPTLWVPDHAATSCAKCDTQFWMANRKHHCRNCGQVFCGTCSEKRLPLPDEQLYDPVRVCFACFEKLVTLQQRENGQRRHPEVAGS</sequence>
<dbReference type="Pfam" id="PF01363">
    <property type="entry name" value="FYVE"/>
    <property type="match status" value="1"/>
</dbReference>
<dbReference type="InterPro" id="IPR017455">
    <property type="entry name" value="Znf_FYVE-rel"/>
</dbReference>
<dbReference type="EC" id="3.1.3.95" evidence="3"/>
<evidence type="ECO:0000259" key="16">
    <source>
        <dbReference type="PROSITE" id="PS50178"/>
    </source>
</evidence>
<evidence type="ECO:0000259" key="17">
    <source>
        <dbReference type="PROSITE" id="PS51339"/>
    </source>
</evidence>
<dbReference type="AlphaFoldDB" id="A0A3M6UTE8"/>
<protein>
    <recommendedName>
        <fullName evidence="3">phosphatidylinositol-3,5-bisphosphate 3-phosphatase</fullName>
        <ecNumber evidence="3">3.1.3.95</ecNumber>
    </recommendedName>
    <alternativeName>
        <fullName evidence="10">Phosphatidylinositol-3,5-bisphosphate 3-phosphatase</fullName>
    </alternativeName>
</protein>
<feature type="binding site" evidence="12">
    <location>
        <begin position="356"/>
        <end position="359"/>
    </location>
    <ligand>
        <name>substrate</name>
    </ligand>
</feature>
<dbReference type="GO" id="GO:0004721">
    <property type="term" value="F:phosphoprotein phosphatase activity"/>
    <property type="evidence" value="ECO:0007669"/>
    <property type="project" value="UniProtKB-ARBA"/>
</dbReference>
<dbReference type="PROSITE" id="PS50178">
    <property type="entry name" value="ZF_FYVE"/>
    <property type="match status" value="1"/>
</dbReference>
<dbReference type="InterPro" id="IPR030564">
    <property type="entry name" value="Myotubularin"/>
</dbReference>
<feature type="domain" description="Tyrosine specific protein phosphatases" evidence="15">
    <location>
        <begin position="419"/>
        <end position="456"/>
    </location>
</feature>
<feature type="compositionally biased region" description="Polar residues" evidence="14">
    <location>
        <begin position="850"/>
        <end position="863"/>
    </location>
</feature>
<dbReference type="FunFam" id="3.30.40.10:FF:000073">
    <property type="entry name" value="myotubularin-related protein 4 isoform X2"/>
    <property type="match status" value="1"/>
</dbReference>
<evidence type="ECO:0000256" key="5">
    <source>
        <dbReference type="ARBA" id="ARBA00022771"/>
    </source>
</evidence>
<evidence type="ECO:0000256" key="2">
    <source>
        <dbReference type="ARBA" id="ARBA00007471"/>
    </source>
</evidence>
<dbReference type="GO" id="GO:0060090">
    <property type="term" value="F:molecular adaptor activity"/>
    <property type="evidence" value="ECO:0007669"/>
    <property type="project" value="UniProtKB-ARBA"/>
</dbReference>
<comment type="similarity">
    <text evidence="2">Belongs to the protein-tyrosine phosphatase family. Non-receptor class myotubularin subfamily.</text>
</comment>
<dbReference type="CDD" id="cd15733">
    <property type="entry name" value="FYVE_MTMR4"/>
    <property type="match status" value="1"/>
</dbReference>
<dbReference type="SUPFAM" id="SSF57903">
    <property type="entry name" value="FYVE/PHD zinc finger"/>
    <property type="match status" value="1"/>
</dbReference>
<evidence type="ECO:0000256" key="11">
    <source>
        <dbReference type="PIRSR" id="PIRSR630564-1"/>
    </source>
</evidence>
<dbReference type="Pfam" id="PF06602">
    <property type="entry name" value="Myotub-related"/>
    <property type="match status" value="1"/>
</dbReference>
<dbReference type="GO" id="GO:0010506">
    <property type="term" value="P:regulation of autophagy"/>
    <property type="evidence" value="ECO:0007669"/>
    <property type="project" value="TreeGrafter"/>
</dbReference>
<evidence type="ECO:0000256" key="6">
    <source>
        <dbReference type="ARBA" id="ARBA00022801"/>
    </source>
</evidence>
<dbReference type="InterPro" id="IPR000387">
    <property type="entry name" value="Tyr_Pase_dom"/>
</dbReference>
<dbReference type="GO" id="GO:0016020">
    <property type="term" value="C:membrane"/>
    <property type="evidence" value="ECO:0007669"/>
    <property type="project" value="TreeGrafter"/>
</dbReference>
<name>A0A3M6UTE8_POCDA</name>
<dbReference type="EMBL" id="RCHS01000769">
    <property type="protein sequence ID" value="RMX56910.1"/>
    <property type="molecule type" value="Genomic_DNA"/>
</dbReference>
<dbReference type="GO" id="GO:0005829">
    <property type="term" value="C:cytosol"/>
    <property type="evidence" value="ECO:0007669"/>
    <property type="project" value="UniProtKB-ARBA"/>
</dbReference>
<dbReference type="STRING" id="46731.A0A3M6UTE8"/>
<dbReference type="InterPro" id="IPR013083">
    <property type="entry name" value="Znf_RING/FYVE/PHD"/>
</dbReference>
<dbReference type="InterPro" id="IPR010569">
    <property type="entry name" value="Myotubularin-like_Pase_dom"/>
</dbReference>
<dbReference type="Proteomes" id="UP000275408">
    <property type="component" value="Unassembled WGS sequence"/>
</dbReference>
<evidence type="ECO:0000256" key="8">
    <source>
        <dbReference type="ARBA" id="ARBA00023098"/>
    </source>
</evidence>
<evidence type="ECO:0000256" key="3">
    <source>
        <dbReference type="ARBA" id="ARBA00012903"/>
    </source>
</evidence>
<dbReference type="InterPro" id="IPR000306">
    <property type="entry name" value="Znf_FYVE"/>
</dbReference>
<feature type="compositionally biased region" description="Basic and acidic residues" evidence="14">
    <location>
        <begin position="808"/>
        <end position="822"/>
    </location>
</feature>
<dbReference type="GO" id="GO:0004438">
    <property type="term" value="F:phosphatidylinositol-3-phosphate phosphatase activity"/>
    <property type="evidence" value="ECO:0007669"/>
    <property type="project" value="UniProtKB-ARBA"/>
</dbReference>
<evidence type="ECO:0000256" key="10">
    <source>
        <dbReference type="ARBA" id="ARBA00032571"/>
    </source>
</evidence>
<dbReference type="PANTHER" id="PTHR10807:SF75">
    <property type="entry name" value="PHOSPHATIDYLINOSITOL-3-PHOSPHATE PHOSPHATASE"/>
    <property type="match status" value="1"/>
</dbReference>
<dbReference type="GO" id="GO:0008270">
    <property type="term" value="F:zinc ion binding"/>
    <property type="evidence" value="ECO:0007669"/>
    <property type="project" value="UniProtKB-KW"/>
</dbReference>
<keyword evidence="4" id="KW-0479">Metal-binding</keyword>
<dbReference type="InterPro" id="IPR011011">
    <property type="entry name" value="Znf_FYVE_PHD"/>
</dbReference>
<evidence type="ECO:0000256" key="9">
    <source>
        <dbReference type="ARBA" id="ARBA00023136"/>
    </source>
</evidence>
<keyword evidence="19" id="KW-1185">Reference proteome</keyword>
<evidence type="ECO:0000256" key="1">
    <source>
        <dbReference type="ARBA" id="ARBA00004184"/>
    </source>
</evidence>